<feature type="region of interest" description="Disordered" evidence="13">
    <location>
        <begin position="38"/>
        <end position="63"/>
    </location>
</feature>
<evidence type="ECO:0000256" key="5">
    <source>
        <dbReference type="ARBA" id="ARBA00011738"/>
    </source>
</evidence>
<evidence type="ECO:0000256" key="1">
    <source>
        <dbReference type="ARBA" id="ARBA00001946"/>
    </source>
</evidence>
<protein>
    <recommendedName>
        <fullName evidence="6">1-deoxy-D-xylulose-5-phosphate synthase</fullName>
        <ecNumber evidence="6">2.2.1.7</ecNumber>
    </recommendedName>
</protein>
<dbReference type="GO" id="GO:0008299">
    <property type="term" value="P:isoprenoid biosynthetic process"/>
    <property type="evidence" value="ECO:0007669"/>
    <property type="project" value="UniProtKB-KW"/>
</dbReference>
<gene>
    <name evidence="15" type="ORF">ACHAXA_005413</name>
</gene>
<keyword evidence="11" id="KW-0786">Thiamine pyrophosphate</keyword>
<dbReference type="PANTHER" id="PTHR43322">
    <property type="entry name" value="1-D-DEOXYXYLULOSE 5-PHOSPHATE SYNTHASE-RELATED"/>
    <property type="match status" value="1"/>
</dbReference>
<feature type="compositionally biased region" description="Low complexity" evidence="13">
    <location>
        <begin position="46"/>
        <end position="62"/>
    </location>
</feature>
<dbReference type="EMBL" id="JALLPB020000428">
    <property type="protein sequence ID" value="KAL3809206.1"/>
    <property type="molecule type" value="Genomic_DNA"/>
</dbReference>
<evidence type="ECO:0000256" key="7">
    <source>
        <dbReference type="ARBA" id="ARBA00022679"/>
    </source>
</evidence>
<dbReference type="SMART" id="SM00861">
    <property type="entry name" value="Transket_pyr"/>
    <property type="match status" value="1"/>
</dbReference>
<evidence type="ECO:0000256" key="13">
    <source>
        <dbReference type="SAM" id="MobiDB-lite"/>
    </source>
</evidence>
<dbReference type="SUPFAM" id="SSF52518">
    <property type="entry name" value="Thiamin diphosphate-binding fold (THDP-binding)"/>
    <property type="match status" value="2"/>
</dbReference>
<dbReference type="NCBIfam" id="NF003933">
    <property type="entry name" value="PRK05444.2-2"/>
    <property type="match status" value="1"/>
</dbReference>
<evidence type="ECO:0000313" key="15">
    <source>
        <dbReference type="EMBL" id="KAL3809206.1"/>
    </source>
</evidence>
<keyword evidence="7" id="KW-0808">Transferase</keyword>
<dbReference type="GO" id="GO:0046872">
    <property type="term" value="F:metal ion binding"/>
    <property type="evidence" value="ECO:0007669"/>
    <property type="project" value="UniProtKB-KW"/>
</dbReference>
<dbReference type="GO" id="GO:0009228">
    <property type="term" value="P:thiamine biosynthetic process"/>
    <property type="evidence" value="ECO:0007669"/>
    <property type="project" value="UniProtKB-KW"/>
</dbReference>
<comment type="pathway">
    <text evidence="3">Metabolic intermediate biosynthesis; 1-deoxy-D-xylulose 5-phosphate biosynthesis; 1-deoxy-D-xylulose 5-phosphate from D-glyceraldehyde 3-phosphate and pyruvate: step 1/1.</text>
</comment>
<sequence>MRFISSTSVAAAAAALTVAVAYTVVPVSTAFNAARVFPPPSRPSHRATTTTTTTTSKSSSVRTRLHEAVNRIVPSGPPYAGPTSKPILDSVQYPRDMKRLDMRELQQLAHELRWEVIESVSRTGGHFSSSLGVTELTVALHYVFDMPEDDIIWDVAHQCYPHKMLTGRRDRFPTLRQLGGLSGFCKRKESEYDSFGAGHSSTSISAAQGMSVAKSILNRRRNNCIAVIGDGAITGGMAYEAMNNAGYLSSRMIVVLNDNGQVSLPTGTQTAGGVRPASQLSAYTSNLLVSKPFQNFRDFAKGLNRLFPETVQDVNKRIDEYARGLVTGGTIFEELGFFYVGPIDGHDLENMVPILEKLRDSDSNKPVLLHVKTTKGYGYPPAMAASDRMHGVGKFDIATGVQVKGKAAAPSFTSIFANALIDAATEDRAIVGITAAMPGGTGMDIFGRRFPKRTFDVGIAEQHAVTFAAGMACEGLKPFCCIYSTFMQRGYDQVVHDVAIQNLPVRMILDRAGVVGNDGPTHHGCYDLAYLGCIPNLTIMSPSDEIELRNMVATCADFDDGPSVLRYPRGVGYGAEKLQNLFGYDLEDGEIPTKGTTIEIGKGRIIRKPGGVRALSEGAAANGSSDSRLGPGSRGRKREDRVAILSLGTRLSEALVAADEAENMNSDLAITVADARFMKPLDLDLIRDLVKDNGILITVEEGSIGGFGDHVLHFLSLDGALDDGRLKFRPMVLPDTYFEAATQYEQYEMAGLNSHHIRGTVLRLANKIDVPVLEELETVQ</sequence>
<evidence type="ECO:0000256" key="9">
    <source>
        <dbReference type="ARBA" id="ARBA00022842"/>
    </source>
</evidence>
<dbReference type="Pfam" id="PF02779">
    <property type="entry name" value="Transket_pyr"/>
    <property type="match status" value="1"/>
</dbReference>
<dbReference type="FunFam" id="3.40.50.970:FF:000005">
    <property type="entry name" value="1-deoxy-D-xylulose-5-phosphate synthase"/>
    <property type="match status" value="1"/>
</dbReference>
<evidence type="ECO:0000256" key="10">
    <source>
        <dbReference type="ARBA" id="ARBA00022977"/>
    </source>
</evidence>
<dbReference type="GO" id="GO:0019682">
    <property type="term" value="P:glyceraldehyde-3-phosphate metabolic process"/>
    <property type="evidence" value="ECO:0007669"/>
    <property type="project" value="UniProtKB-ARBA"/>
</dbReference>
<feature type="region of interest" description="Disordered" evidence="13">
    <location>
        <begin position="616"/>
        <end position="637"/>
    </location>
</feature>
<keyword evidence="10" id="KW-0784">Thiamine biosynthesis</keyword>
<dbReference type="EC" id="2.2.1.7" evidence="6"/>
<evidence type="ECO:0000256" key="11">
    <source>
        <dbReference type="ARBA" id="ARBA00023052"/>
    </source>
</evidence>
<evidence type="ECO:0000256" key="3">
    <source>
        <dbReference type="ARBA" id="ARBA00004980"/>
    </source>
</evidence>
<comment type="cofactor">
    <cofactor evidence="1">
        <name>Mg(2+)</name>
        <dbReference type="ChEBI" id="CHEBI:18420"/>
    </cofactor>
</comment>
<keyword evidence="16" id="KW-1185">Reference proteome</keyword>
<dbReference type="PROSITE" id="PS00801">
    <property type="entry name" value="TRANSKETOLASE_1"/>
    <property type="match status" value="1"/>
</dbReference>
<dbReference type="CDD" id="cd02007">
    <property type="entry name" value="TPP_DXS"/>
    <property type="match status" value="1"/>
</dbReference>
<dbReference type="PANTHER" id="PTHR43322:SF5">
    <property type="entry name" value="1-DEOXY-D-XYLULOSE-5-PHOSPHATE SYNTHASE, CHLOROPLASTIC"/>
    <property type="match status" value="1"/>
</dbReference>
<evidence type="ECO:0000256" key="12">
    <source>
        <dbReference type="ARBA" id="ARBA00023229"/>
    </source>
</evidence>
<dbReference type="InterPro" id="IPR009014">
    <property type="entry name" value="Transketo_C/PFOR_II"/>
</dbReference>
<keyword evidence="12" id="KW-0414">Isoprene biosynthesis</keyword>
<dbReference type="Pfam" id="PF02780">
    <property type="entry name" value="Transketolase_C"/>
    <property type="match status" value="1"/>
</dbReference>
<dbReference type="InterPro" id="IPR005475">
    <property type="entry name" value="Transketolase-like_Pyr-bd"/>
</dbReference>
<keyword evidence="8" id="KW-0479">Metal-binding</keyword>
<comment type="caution">
    <text evidence="15">The sequence shown here is derived from an EMBL/GenBank/DDBJ whole genome shotgun (WGS) entry which is preliminary data.</text>
</comment>
<comment type="subunit">
    <text evidence="5">Homodimer.</text>
</comment>
<dbReference type="Gene3D" id="3.40.50.920">
    <property type="match status" value="1"/>
</dbReference>
<reference evidence="15 16" key="1">
    <citation type="submission" date="2024-10" db="EMBL/GenBank/DDBJ databases">
        <title>Updated reference genomes for cyclostephanoid diatoms.</title>
        <authorList>
            <person name="Roberts W.R."/>
            <person name="Alverson A.J."/>
        </authorList>
    </citation>
    <scope>NUCLEOTIDE SEQUENCE [LARGE SCALE GENOMIC DNA]</scope>
    <source>
        <strain evidence="15 16">AJA228-03</strain>
    </source>
</reference>
<evidence type="ECO:0000256" key="4">
    <source>
        <dbReference type="ARBA" id="ARBA00011081"/>
    </source>
</evidence>
<dbReference type="Pfam" id="PF13292">
    <property type="entry name" value="DXP_synthase_N"/>
    <property type="match status" value="1"/>
</dbReference>
<comment type="cofactor">
    <cofactor evidence="2">
        <name>thiamine diphosphate</name>
        <dbReference type="ChEBI" id="CHEBI:58937"/>
    </cofactor>
</comment>
<dbReference type="InterPro" id="IPR020826">
    <property type="entry name" value="Transketolase_BS"/>
</dbReference>
<dbReference type="InterPro" id="IPR005477">
    <property type="entry name" value="Dxylulose-5-P_synthase"/>
</dbReference>
<dbReference type="HAMAP" id="MF_00315">
    <property type="entry name" value="DXP_synth"/>
    <property type="match status" value="1"/>
</dbReference>
<evidence type="ECO:0000313" key="16">
    <source>
        <dbReference type="Proteomes" id="UP001530377"/>
    </source>
</evidence>
<feature type="domain" description="Transketolase-like pyrimidine-binding" evidence="14">
    <location>
        <begin position="410"/>
        <end position="575"/>
    </location>
</feature>
<dbReference type="InterPro" id="IPR033248">
    <property type="entry name" value="Transketolase_C"/>
</dbReference>
<evidence type="ECO:0000256" key="2">
    <source>
        <dbReference type="ARBA" id="ARBA00001964"/>
    </source>
</evidence>
<dbReference type="Gene3D" id="3.40.50.970">
    <property type="match status" value="2"/>
</dbReference>
<dbReference type="InterPro" id="IPR049557">
    <property type="entry name" value="Transketolase_CS"/>
</dbReference>
<dbReference type="CDD" id="cd07033">
    <property type="entry name" value="TPP_PYR_DXS_TK_like"/>
    <property type="match status" value="1"/>
</dbReference>
<evidence type="ECO:0000256" key="8">
    <source>
        <dbReference type="ARBA" id="ARBA00022723"/>
    </source>
</evidence>
<proteinExistence type="inferred from homology"/>
<comment type="similarity">
    <text evidence="4">Belongs to the transketolase family. DXPS subfamily.</text>
</comment>
<organism evidence="15 16">
    <name type="scientific">Cyclostephanos tholiformis</name>
    <dbReference type="NCBI Taxonomy" id="382380"/>
    <lineage>
        <taxon>Eukaryota</taxon>
        <taxon>Sar</taxon>
        <taxon>Stramenopiles</taxon>
        <taxon>Ochrophyta</taxon>
        <taxon>Bacillariophyta</taxon>
        <taxon>Coscinodiscophyceae</taxon>
        <taxon>Thalassiosirophycidae</taxon>
        <taxon>Stephanodiscales</taxon>
        <taxon>Stephanodiscaceae</taxon>
        <taxon>Cyclostephanos</taxon>
    </lineage>
</organism>
<dbReference type="InterPro" id="IPR029061">
    <property type="entry name" value="THDP-binding"/>
</dbReference>
<dbReference type="Proteomes" id="UP001530377">
    <property type="component" value="Unassembled WGS sequence"/>
</dbReference>
<name>A0ABD3RBT1_9STRA</name>
<evidence type="ECO:0000256" key="6">
    <source>
        <dbReference type="ARBA" id="ARBA00013150"/>
    </source>
</evidence>
<dbReference type="GO" id="GO:0008661">
    <property type="term" value="F:1-deoxy-D-xylulose-5-phosphate synthase activity"/>
    <property type="evidence" value="ECO:0007669"/>
    <property type="project" value="UniProtKB-EC"/>
</dbReference>
<keyword evidence="9" id="KW-0460">Magnesium</keyword>
<dbReference type="NCBIfam" id="TIGR00204">
    <property type="entry name" value="dxs"/>
    <property type="match status" value="1"/>
</dbReference>
<dbReference type="AlphaFoldDB" id="A0ABD3RBT1"/>
<evidence type="ECO:0000259" key="14">
    <source>
        <dbReference type="SMART" id="SM00861"/>
    </source>
</evidence>
<accession>A0ABD3RBT1</accession>
<dbReference type="PROSITE" id="PS00802">
    <property type="entry name" value="TRANSKETOLASE_2"/>
    <property type="match status" value="1"/>
</dbReference>
<dbReference type="SUPFAM" id="SSF52922">
    <property type="entry name" value="TK C-terminal domain-like"/>
    <property type="match status" value="1"/>
</dbReference>